<dbReference type="InterPro" id="IPR007728">
    <property type="entry name" value="Pre-SET_dom"/>
</dbReference>
<keyword evidence="7" id="KW-0862">Zinc</keyword>
<comment type="subcellular location">
    <subcellularLocation>
        <location evidence="1">Chromosome</location>
        <location evidence="1">Centromere</location>
    </subcellularLocation>
</comment>
<dbReference type="GO" id="GO:0005634">
    <property type="term" value="C:nucleus"/>
    <property type="evidence" value="ECO:0007669"/>
    <property type="project" value="InterPro"/>
</dbReference>
<keyword evidence="3" id="KW-0489">Methyltransferase</keyword>
<feature type="domain" description="Chromo" evidence="10">
    <location>
        <begin position="296"/>
        <end position="356"/>
    </location>
</feature>
<dbReference type="EMBL" id="CAJFDH010000004">
    <property type="protein sequence ID" value="CAD5218332.1"/>
    <property type="molecule type" value="Genomic_DNA"/>
</dbReference>
<dbReference type="GO" id="GO:0000775">
    <property type="term" value="C:chromosome, centromeric region"/>
    <property type="evidence" value="ECO:0007669"/>
    <property type="project" value="UniProtKB-SubCell"/>
</dbReference>
<dbReference type="Pfam" id="PF00856">
    <property type="entry name" value="SET"/>
    <property type="match status" value="1"/>
</dbReference>
<dbReference type="InterPro" id="IPR016197">
    <property type="entry name" value="Chromo-like_dom_sf"/>
</dbReference>
<dbReference type="Pfam" id="PF00385">
    <property type="entry name" value="Chromo"/>
    <property type="match status" value="1"/>
</dbReference>
<feature type="region of interest" description="Disordered" evidence="9">
    <location>
        <begin position="259"/>
        <end position="286"/>
    </location>
</feature>
<feature type="compositionally biased region" description="Basic and acidic residues" evidence="9">
    <location>
        <begin position="259"/>
        <end position="270"/>
    </location>
</feature>
<dbReference type="PANTHER" id="PTHR46223:SF3">
    <property type="entry name" value="HISTONE-LYSINE N-METHYLTRANSFERASE SET-23"/>
    <property type="match status" value="1"/>
</dbReference>
<sequence>MNPNVRLKRPRRRSYEMEIDSSDSDSEVDDSKGRLMPNGELRIPDYVQSVISELSAEDLELFHKTIENDGGTIEFSDDSSYDLSSDGSPELNVDQVLREFRDNNMRRGSRGPGRPKSSNTKAPRGRGSSTSRDATPSTSRESVPPTRPAKARRAQTEWKKDLKSATKHLRDINWISEGGMMLDMRPNNNNPKVKNWWDKEGVNFRAELIHKTFDENNVPEVKGFLAPNPLLQNKAEFMAKLRIHEASFKRLEEEHKQALAELRPREKEKEIEEDEDDDDDELEDADAPACDGVEVYEVERILLSKQSKRQKEARFLILWKGWTVEDLTWQAESDIFAPKKLKQYKNRLQICNKIKKRCDYRDKIYYPYHKNQQLYPARMQSFRKLVEWEYELNLVNKRFKVAPIYIENWVDDAREPIHFQYGQKNRITADAEAVFGEGSLVKQKCDCKPRCLPESCSCAKVEGTTLTYKNGLLNINYQHNRVVECGGLCGCGNDCPTRVIQRGRQFAVVLFRTAERGWSIRAAEKIRKDQFVMQYIGEVYLLCSSPKDVMYQYALDTCGHEDAIFCIDATHFGNEARWVNHSCAPNLNVVGVLASRYDNRYHELCFFAKRDIEAGEELLIDYGHKLNPCRCGAECCINPPGANENLLSEE</sequence>
<feature type="compositionally biased region" description="Polar residues" evidence="9">
    <location>
        <begin position="127"/>
        <end position="141"/>
    </location>
</feature>
<keyword evidence="8" id="KW-0137">Centromere</keyword>
<evidence type="ECO:0000256" key="2">
    <source>
        <dbReference type="ARBA" id="ARBA00022454"/>
    </source>
</evidence>
<dbReference type="OrthoDB" id="5846691at2759"/>
<evidence type="ECO:0000259" key="10">
    <source>
        <dbReference type="PROSITE" id="PS50013"/>
    </source>
</evidence>
<protein>
    <recommendedName>
        <fullName evidence="15">Histone-lysine N-methyltransferase</fullName>
    </recommendedName>
</protein>
<reference evidence="13" key="1">
    <citation type="submission" date="2020-09" db="EMBL/GenBank/DDBJ databases">
        <authorList>
            <person name="Kikuchi T."/>
        </authorList>
    </citation>
    <scope>NUCLEOTIDE SEQUENCE</scope>
    <source>
        <strain evidence="13">SH1</strain>
    </source>
</reference>
<dbReference type="AlphaFoldDB" id="A0A811KTJ1"/>
<dbReference type="InterPro" id="IPR046341">
    <property type="entry name" value="SET_dom_sf"/>
</dbReference>
<feature type="domain" description="Pre-SET" evidence="12">
    <location>
        <begin position="443"/>
        <end position="503"/>
    </location>
</feature>
<dbReference type="PROSITE" id="PS50867">
    <property type="entry name" value="PRE_SET"/>
    <property type="match status" value="1"/>
</dbReference>
<feature type="compositionally biased region" description="Acidic residues" evidence="9">
    <location>
        <begin position="17"/>
        <end position="28"/>
    </location>
</feature>
<feature type="compositionally biased region" description="Acidic residues" evidence="9">
    <location>
        <begin position="271"/>
        <end position="286"/>
    </location>
</feature>
<dbReference type="InterPro" id="IPR050973">
    <property type="entry name" value="H3K9_Histone-Lys_N-MTase"/>
</dbReference>
<feature type="region of interest" description="Disordered" evidence="9">
    <location>
        <begin position="67"/>
        <end position="163"/>
    </location>
</feature>
<evidence type="ECO:0000259" key="12">
    <source>
        <dbReference type="PROSITE" id="PS50867"/>
    </source>
</evidence>
<dbReference type="PANTHER" id="PTHR46223">
    <property type="entry name" value="HISTONE-LYSINE N-METHYLTRANSFERASE SUV39H"/>
    <property type="match status" value="1"/>
</dbReference>
<organism evidence="13 14">
    <name type="scientific">Bursaphelenchus okinawaensis</name>
    <dbReference type="NCBI Taxonomy" id="465554"/>
    <lineage>
        <taxon>Eukaryota</taxon>
        <taxon>Metazoa</taxon>
        <taxon>Ecdysozoa</taxon>
        <taxon>Nematoda</taxon>
        <taxon>Chromadorea</taxon>
        <taxon>Rhabditida</taxon>
        <taxon>Tylenchina</taxon>
        <taxon>Tylenchomorpha</taxon>
        <taxon>Aphelenchoidea</taxon>
        <taxon>Aphelenchoididae</taxon>
        <taxon>Bursaphelenchus</taxon>
    </lineage>
</organism>
<evidence type="ECO:0000256" key="1">
    <source>
        <dbReference type="ARBA" id="ARBA00004584"/>
    </source>
</evidence>
<dbReference type="Gene3D" id="2.40.50.40">
    <property type="match status" value="1"/>
</dbReference>
<evidence type="ECO:0000259" key="11">
    <source>
        <dbReference type="PROSITE" id="PS50280"/>
    </source>
</evidence>
<gene>
    <name evidence="13" type="ORF">BOKJ2_LOCUS7542</name>
</gene>
<dbReference type="SUPFAM" id="SSF82199">
    <property type="entry name" value="SET domain"/>
    <property type="match status" value="1"/>
</dbReference>
<comment type="caution">
    <text evidence="13">The sequence shown here is derived from an EMBL/GenBank/DDBJ whole genome shotgun (WGS) entry which is preliminary data.</text>
</comment>
<dbReference type="InterPro" id="IPR000953">
    <property type="entry name" value="Chromo/chromo_shadow_dom"/>
</dbReference>
<dbReference type="SMART" id="SM00298">
    <property type="entry name" value="CHROMO"/>
    <property type="match status" value="1"/>
</dbReference>
<feature type="compositionally biased region" description="Basic and acidic residues" evidence="9">
    <location>
        <begin position="154"/>
        <end position="163"/>
    </location>
</feature>
<dbReference type="SMART" id="SM00468">
    <property type="entry name" value="PreSET"/>
    <property type="match status" value="1"/>
</dbReference>
<evidence type="ECO:0000256" key="8">
    <source>
        <dbReference type="ARBA" id="ARBA00023328"/>
    </source>
</evidence>
<dbReference type="GO" id="GO:0008270">
    <property type="term" value="F:zinc ion binding"/>
    <property type="evidence" value="ECO:0007669"/>
    <property type="project" value="InterPro"/>
</dbReference>
<dbReference type="EMBL" id="CAJFCW020000004">
    <property type="protein sequence ID" value="CAG9110057.1"/>
    <property type="molecule type" value="Genomic_DNA"/>
</dbReference>
<accession>A0A811KTJ1</accession>
<evidence type="ECO:0000256" key="4">
    <source>
        <dbReference type="ARBA" id="ARBA00022679"/>
    </source>
</evidence>
<dbReference type="GO" id="GO:0032259">
    <property type="term" value="P:methylation"/>
    <property type="evidence" value="ECO:0007669"/>
    <property type="project" value="UniProtKB-KW"/>
</dbReference>
<evidence type="ECO:0000256" key="6">
    <source>
        <dbReference type="ARBA" id="ARBA00022723"/>
    </source>
</evidence>
<dbReference type="InterPro" id="IPR023780">
    <property type="entry name" value="Chromo_domain"/>
</dbReference>
<evidence type="ECO:0000313" key="13">
    <source>
        <dbReference type="EMBL" id="CAD5218332.1"/>
    </source>
</evidence>
<keyword evidence="6" id="KW-0479">Metal-binding</keyword>
<dbReference type="CDD" id="cd00024">
    <property type="entry name" value="CD_CSD"/>
    <property type="match status" value="1"/>
</dbReference>
<dbReference type="InterPro" id="IPR001214">
    <property type="entry name" value="SET_dom"/>
</dbReference>
<evidence type="ECO:0000256" key="7">
    <source>
        <dbReference type="ARBA" id="ARBA00022833"/>
    </source>
</evidence>
<dbReference type="SUPFAM" id="SSF54160">
    <property type="entry name" value="Chromo domain-like"/>
    <property type="match status" value="1"/>
</dbReference>
<evidence type="ECO:0008006" key="15">
    <source>
        <dbReference type="Google" id="ProtNLM"/>
    </source>
</evidence>
<dbReference type="Proteomes" id="UP000783686">
    <property type="component" value="Unassembled WGS sequence"/>
</dbReference>
<keyword evidence="2" id="KW-0158">Chromosome</keyword>
<feature type="domain" description="SET" evidence="11">
    <location>
        <begin position="506"/>
        <end position="623"/>
    </location>
</feature>
<dbReference type="Pfam" id="PF05033">
    <property type="entry name" value="Pre-SET"/>
    <property type="match status" value="1"/>
</dbReference>
<evidence type="ECO:0000256" key="3">
    <source>
        <dbReference type="ARBA" id="ARBA00022603"/>
    </source>
</evidence>
<evidence type="ECO:0000256" key="5">
    <source>
        <dbReference type="ARBA" id="ARBA00022691"/>
    </source>
</evidence>
<evidence type="ECO:0000256" key="9">
    <source>
        <dbReference type="SAM" id="MobiDB-lite"/>
    </source>
</evidence>
<feature type="compositionally biased region" description="Basic residues" evidence="9">
    <location>
        <begin position="1"/>
        <end position="12"/>
    </location>
</feature>
<feature type="compositionally biased region" description="Basic and acidic residues" evidence="9">
    <location>
        <begin position="96"/>
        <end position="105"/>
    </location>
</feature>
<keyword evidence="5" id="KW-0949">S-adenosyl-L-methionine</keyword>
<dbReference type="GO" id="GO:0042054">
    <property type="term" value="F:histone methyltransferase activity"/>
    <property type="evidence" value="ECO:0007669"/>
    <property type="project" value="InterPro"/>
</dbReference>
<dbReference type="SMART" id="SM00317">
    <property type="entry name" value="SET"/>
    <property type="match status" value="1"/>
</dbReference>
<dbReference type="Proteomes" id="UP000614601">
    <property type="component" value="Unassembled WGS sequence"/>
</dbReference>
<name>A0A811KTJ1_9BILA</name>
<keyword evidence="4" id="KW-0808">Transferase</keyword>
<proteinExistence type="predicted"/>
<keyword evidence="14" id="KW-1185">Reference proteome</keyword>
<dbReference type="PROSITE" id="PS50280">
    <property type="entry name" value="SET"/>
    <property type="match status" value="1"/>
</dbReference>
<evidence type="ECO:0000313" key="14">
    <source>
        <dbReference type="Proteomes" id="UP000614601"/>
    </source>
</evidence>
<dbReference type="PROSITE" id="PS50013">
    <property type="entry name" value="CHROMO_2"/>
    <property type="match status" value="1"/>
</dbReference>
<feature type="region of interest" description="Disordered" evidence="9">
    <location>
        <begin position="1"/>
        <end position="40"/>
    </location>
</feature>
<dbReference type="Gene3D" id="2.170.270.10">
    <property type="entry name" value="SET domain"/>
    <property type="match status" value="1"/>
</dbReference>